<sequence length="366" mass="39906">MTSAGVMRVIESLNPIGATEEVFFSVTEAMLTATNVPETKPAAYNGATTYADGDLVSVSASGNAFDVYESLQAGNTGNTPASSPTFWKLLARTYGVYAAGTYALGDRVIDATTHLQYVSLEASNTAAPTDTAKWRLEGPTNRWRLFDLKRNQVTTVASPLIVEITPGKRVDAIGLTGLVADEITIEVIVGGHVMETFTDSLSTRNTTTWSQYFFGEFTYKSRYSRFDLPPYSSATVRITLERASGDVSCGRMVLNKHVFLGEVEAEADDDALNFSSVTREFDGTTTLVPRRSAPTVACRVWCDKDNVPAARALRDRLPATPAFWSGLTDTDSGYYDSVTILGFYTRFRIGLDHPDNAPIDLEIEEA</sequence>
<gene>
    <name evidence="1" type="ORF">DJ019_02090</name>
</gene>
<dbReference type="AlphaFoldDB" id="A0A328BP64"/>
<accession>A0A328BP64</accession>
<dbReference type="OrthoDB" id="7456251at2"/>
<proteinExistence type="predicted"/>
<organism evidence="1 2">
    <name type="scientific">Phenylobacterium kunshanense</name>
    <dbReference type="NCBI Taxonomy" id="1445034"/>
    <lineage>
        <taxon>Bacteria</taxon>
        <taxon>Pseudomonadati</taxon>
        <taxon>Pseudomonadota</taxon>
        <taxon>Alphaproteobacteria</taxon>
        <taxon>Caulobacterales</taxon>
        <taxon>Caulobacteraceae</taxon>
        <taxon>Phenylobacterium</taxon>
    </lineage>
</organism>
<protein>
    <recommendedName>
        <fullName evidence="3">Chitin-binding type-3 domain-containing protein</fullName>
    </recommendedName>
</protein>
<evidence type="ECO:0008006" key="3">
    <source>
        <dbReference type="Google" id="ProtNLM"/>
    </source>
</evidence>
<comment type="caution">
    <text evidence="1">The sequence shown here is derived from an EMBL/GenBank/DDBJ whole genome shotgun (WGS) entry which is preliminary data.</text>
</comment>
<dbReference type="RefSeq" id="WP_111274319.1">
    <property type="nucleotide sequence ID" value="NZ_QFYS01000001.1"/>
</dbReference>
<evidence type="ECO:0000313" key="1">
    <source>
        <dbReference type="EMBL" id="RAK68827.1"/>
    </source>
</evidence>
<keyword evidence="2" id="KW-1185">Reference proteome</keyword>
<dbReference type="EMBL" id="QFYS01000001">
    <property type="protein sequence ID" value="RAK68827.1"/>
    <property type="molecule type" value="Genomic_DNA"/>
</dbReference>
<evidence type="ECO:0000313" key="2">
    <source>
        <dbReference type="Proteomes" id="UP000249524"/>
    </source>
</evidence>
<dbReference type="Proteomes" id="UP000249524">
    <property type="component" value="Unassembled WGS sequence"/>
</dbReference>
<reference evidence="1 2" key="1">
    <citation type="submission" date="2018-05" db="EMBL/GenBank/DDBJ databases">
        <authorList>
            <person name="Lanie J.A."/>
            <person name="Ng W.-L."/>
            <person name="Kazmierczak K.M."/>
            <person name="Andrzejewski T.M."/>
            <person name="Davidsen T.M."/>
            <person name="Wayne K.J."/>
            <person name="Tettelin H."/>
            <person name="Glass J.I."/>
            <person name="Rusch D."/>
            <person name="Podicherti R."/>
            <person name="Tsui H.-C.T."/>
            <person name="Winkler M.E."/>
        </authorList>
    </citation>
    <scope>NUCLEOTIDE SEQUENCE [LARGE SCALE GENOMIC DNA]</scope>
    <source>
        <strain evidence="1 2">BUT-10</strain>
    </source>
</reference>
<name>A0A328BP64_9CAUL</name>